<dbReference type="GO" id="GO:0000398">
    <property type="term" value="P:mRNA splicing, via spliceosome"/>
    <property type="evidence" value="ECO:0007669"/>
    <property type="project" value="TreeGrafter"/>
</dbReference>
<dbReference type="InterPro" id="IPR006768">
    <property type="entry name" value="Cwf19-like_C_dom-1"/>
</dbReference>
<feature type="region of interest" description="Disordered" evidence="2">
    <location>
        <begin position="1"/>
        <end position="220"/>
    </location>
</feature>
<dbReference type="Pfam" id="PF04677">
    <property type="entry name" value="CwfJ_C_1"/>
    <property type="match status" value="1"/>
</dbReference>
<dbReference type="EMBL" id="RWGY01000004">
    <property type="protein sequence ID" value="TVU45119.1"/>
    <property type="molecule type" value="Genomic_DNA"/>
</dbReference>
<evidence type="ECO:0000259" key="4">
    <source>
        <dbReference type="Pfam" id="PF04677"/>
    </source>
</evidence>
<evidence type="ECO:0000256" key="2">
    <source>
        <dbReference type="SAM" id="MobiDB-lite"/>
    </source>
</evidence>
<evidence type="ECO:0000256" key="1">
    <source>
        <dbReference type="ARBA" id="ARBA00006795"/>
    </source>
</evidence>
<dbReference type="OrthoDB" id="2113965at2759"/>
<reference evidence="5 6" key="1">
    <citation type="journal article" date="2019" name="Sci. Rep.">
        <title>A high-quality genome of Eragrostis curvula grass provides insights into Poaceae evolution and supports new strategies to enhance forage quality.</title>
        <authorList>
            <person name="Carballo J."/>
            <person name="Santos B.A.C.M."/>
            <person name="Zappacosta D."/>
            <person name="Garbus I."/>
            <person name="Selva J.P."/>
            <person name="Gallo C.A."/>
            <person name="Diaz A."/>
            <person name="Albertini E."/>
            <person name="Caccamo M."/>
            <person name="Echenique V."/>
        </authorList>
    </citation>
    <scope>NUCLEOTIDE SEQUENCE [LARGE SCALE GENOMIC DNA]</scope>
    <source>
        <strain evidence="6">cv. Victoria</strain>
        <tissue evidence="5">Leaf</tissue>
    </source>
</reference>
<dbReference type="InterPro" id="IPR036265">
    <property type="entry name" value="HIT-like_sf"/>
</dbReference>
<feature type="compositionally biased region" description="Basic residues" evidence="2">
    <location>
        <begin position="277"/>
        <end position="287"/>
    </location>
</feature>
<sequence>MLSGIKLVPRDQALSSQKGGGGADSDSDGSDHKRRAKRGKKGRDKEEKKRRRGRRRRSRYSSDSEEGSDSDDSIGEEEEEDVSRSKRRGKHQRRRHHNFSDDEDDSSSESEKEKARGKGKGKRRGGDEDDDDEEIEGEGLRASEVVRREMGLEWMLKPASSSRPEDNRARKADDEEKAEAAKEEVTRANPKELNPYLRDNGSGYPEESTPSSASSQLLASSVVGDGGASWRLKALKRAKEQATREGRQLEEVVEERWGSLGHLAVSVSASRAAPSRAHLHAIRGRKSGKADDSEEHAKGTPEGHQGGGSGGREYLRDVSSQHHAMRKPKPDSVPWKKRRQNISSEDQALISSAVASINKFSDDGSFMEKINNLESKNANVSTSTADEKRENDQKLLKESSAKAPLPSTQKLNANQLAAKILQLRMKGKHEEAEQLSREMEALLESQDTAVEERHERERSSIRHTVKPSAADCRRREEDADRHLANRIMHNKQYNMSKSIEDEYDFGDAPSKKDKRKNKEAHQEKRGSHRPMFTQKERCLYCFENPSRPKHLVVAIGNFAYLMLPQFEPVVPGHCIILPLQHESAMRTVDQNVWGEIRNFKKCLLQMFAQQDKDVVFMETVISLSRQQRHCMIECIPVPCEVSNNAPMYFKKAIDEAEEEWSQHEMKKLITTSANRNLRQAIPENFAYFHVEFGLDRGFVHVIDDESNFNAGFGLNVIRGMLRLPEEDMHRRRRHESMDKQKQAVASFMKDWEPFDWTKQLD</sequence>
<gene>
    <name evidence="5" type="ORF">EJB05_04592</name>
</gene>
<name>A0A5J9W9W6_9POAL</name>
<feature type="compositionally biased region" description="Basic and acidic residues" evidence="2">
    <location>
        <begin position="288"/>
        <end position="301"/>
    </location>
</feature>
<protein>
    <recommendedName>
        <fullName evidence="7">Cwf19-like C-terminal domain-containing protein</fullName>
    </recommendedName>
</protein>
<comment type="caution">
    <text evidence="5">The sequence shown here is derived from an EMBL/GenBank/DDBJ whole genome shotgun (WGS) entry which is preliminary data.</text>
</comment>
<dbReference type="AlphaFoldDB" id="A0A5J9W9W6"/>
<dbReference type="PANTHER" id="PTHR12072">
    <property type="entry name" value="CWF19, CELL CYCLE CONTROL PROTEIN"/>
    <property type="match status" value="1"/>
</dbReference>
<feature type="domain" description="Cwf19-like C-terminal" evidence="4">
    <location>
        <begin position="531"/>
        <end position="650"/>
    </location>
</feature>
<dbReference type="Gramene" id="TVU45119">
    <property type="protein sequence ID" value="TVU45119"/>
    <property type="gene ID" value="EJB05_04592"/>
</dbReference>
<comment type="similarity">
    <text evidence="1">Belongs to the CWF19 family.</text>
</comment>
<dbReference type="InterPro" id="IPR006767">
    <property type="entry name" value="Cwf19-like_C_dom-2"/>
</dbReference>
<feature type="region of interest" description="Disordered" evidence="2">
    <location>
        <begin position="373"/>
        <end position="410"/>
    </location>
</feature>
<evidence type="ECO:0000259" key="3">
    <source>
        <dbReference type="Pfam" id="PF04676"/>
    </source>
</evidence>
<feature type="region of interest" description="Disordered" evidence="2">
    <location>
        <begin position="502"/>
        <end position="528"/>
    </location>
</feature>
<feature type="compositionally biased region" description="Basic residues" evidence="2">
    <location>
        <begin position="32"/>
        <end position="59"/>
    </location>
</feature>
<dbReference type="Proteomes" id="UP000324897">
    <property type="component" value="Chromosome 5"/>
</dbReference>
<feature type="compositionally biased region" description="Basic and acidic residues" evidence="2">
    <location>
        <begin position="385"/>
        <end position="400"/>
    </location>
</feature>
<evidence type="ECO:0000313" key="5">
    <source>
        <dbReference type="EMBL" id="TVU45119.1"/>
    </source>
</evidence>
<feature type="compositionally biased region" description="Basic and acidic residues" evidence="2">
    <location>
        <begin position="138"/>
        <end position="151"/>
    </location>
</feature>
<dbReference type="InterPro" id="IPR040194">
    <property type="entry name" value="Cwf19-like"/>
</dbReference>
<feature type="compositionally biased region" description="Basic and acidic residues" evidence="2">
    <location>
        <begin position="450"/>
        <end position="460"/>
    </location>
</feature>
<feature type="compositionally biased region" description="Basic and acidic residues" evidence="2">
    <location>
        <begin position="163"/>
        <end position="190"/>
    </location>
</feature>
<feature type="compositionally biased region" description="Acidic residues" evidence="2">
    <location>
        <begin position="63"/>
        <end position="81"/>
    </location>
</feature>
<keyword evidence="6" id="KW-1185">Reference proteome</keyword>
<accession>A0A5J9W9W6</accession>
<feature type="compositionally biased region" description="Low complexity" evidence="2">
    <location>
        <begin position="205"/>
        <end position="220"/>
    </location>
</feature>
<evidence type="ECO:0000313" key="6">
    <source>
        <dbReference type="Proteomes" id="UP000324897"/>
    </source>
</evidence>
<feature type="compositionally biased region" description="Acidic residues" evidence="2">
    <location>
        <begin position="127"/>
        <end position="137"/>
    </location>
</feature>
<dbReference type="Pfam" id="PF04676">
    <property type="entry name" value="CwfJ_C_2"/>
    <property type="match status" value="1"/>
</dbReference>
<dbReference type="SUPFAM" id="SSF54197">
    <property type="entry name" value="HIT-like"/>
    <property type="match status" value="1"/>
</dbReference>
<feature type="compositionally biased region" description="Basic residues" evidence="2">
    <location>
        <begin position="85"/>
        <end position="97"/>
    </location>
</feature>
<dbReference type="GO" id="GO:0071014">
    <property type="term" value="C:post-mRNA release spliceosomal complex"/>
    <property type="evidence" value="ECO:0007669"/>
    <property type="project" value="TreeGrafter"/>
</dbReference>
<organism evidence="5 6">
    <name type="scientific">Eragrostis curvula</name>
    <name type="common">weeping love grass</name>
    <dbReference type="NCBI Taxonomy" id="38414"/>
    <lineage>
        <taxon>Eukaryota</taxon>
        <taxon>Viridiplantae</taxon>
        <taxon>Streptophyta</taxon>
        <taxon>Embryophyta</taxon>
        <taxon>Tracheophyta</taxon>
        <taxon>Spermatophyta</taxon>
        <taxon>Magnoliopsida</taxon>
        <taxon>Liliopsida</taxon>
        <taxon>Poales</taxon>
        <taxon>Poaceae</taxon>
        <taxon>PACMAD clade</taxon>
        <taxon>Chloridoideae</taxon>
        <taxon>Eragrostideae</taxon>
        <taxon>Eragrostidinae</taxon>
        <taxon>Eragrostis</taxon>
    </lineage>
</organism>
<feature type="domain" description="Cwf19-like protein C-terminal" evidence="3">
    <location>
        <begin position="659"/>
        <end position="757"/>
    </location>
</feature>
<dbReference type="PANTHER" id="PTHR12072:SF5">
    <property type="entry name" value="CWF19-LIKE PROTEIN 2"/>
    <property type="match status" value="1"/>
</dbReference>
<feature type="region of interest" description="Disordered" evidence="2">
    <location>
        <begin position="268"/>
        <end position="348"/>
    </location>
</feature>
<feature type="region of interest" description="Disordered" evidence="2">
    <location>
        <begin position="445"/>
        <end position="474"/>
    </location>
</feature>
<evidence type="ECO:0008006" key="7">
    <source>
        <dbReference type="Google" id="ProtNLM"/>
    </source>
</evidence>
<proteinExistence type="inferred from homology"/>
<feature type="compositionally biased region" description="Polar residues" evidence="2">
    <location>
        <begin position="373"/>
        <end position="384"/>
    </location>
</feature>